<evidence type="ECO:0000313" key="1">
    <source>
        <dbReference type="EMBL" id="OSG88695.1"/>
    </source>
</evidence>
<name>A0A1X2Z2R5_BIFAD</name>
<dbReference type="EMBL" id="LNKD01000001">
    <property type="protein sequence ID" value="OSG88695.1"/>
    <property type="molecule type" value="Genomic_DNA"/>
</dbReference>
<organism evidence="1 2">
    <name type="scientific">Bifidobacterium adolescentis</name>
    <dbReference type="NCBI Taxonomy" id="1680"/>
    <lineage>
        <taxon>Bacteria</taxon>
        <taxon>Bacillati</taxon>
        <taxon>Actinomycetota</taxon>
        <taxon>Actinomycetes</taxon>
        <taxon>Bifidobacteriales</taxon>
        <taxon>Bifidobacteriaceae</taxon>
        <taxon>Bifidobacterium</taxon>
    </lineage>
</organism>
<evidence type="ECO:0000313" key="2">
    <source>
        <dbReference type="Proteomes" id="UP000193377"/>
    </source>
</evidence>
<reference evidence="1 2" key="1">
    <citation type="journal article" date="2016" name="Sci. Rep.">
        <title>Evaluation of genetic diversity among strains of the human gut commensal Bifidobacterium adolescentis.</title>
        <authorList>
            <person name="Duranti S."/>
            <person name="Milani C."/>
            <person name="Lugli G.A."/>
            <person name="Mancabelli L."/>
            <person name="Turroni F."/>
            <person name="Ferrario C."/>
            <person name="Mangifesta M."/>
            <person name="Viappiani A."/>
            <person name="Sanchez B."/>
            <person name="Margolles A."/>
            <person name="van Sinderen D."/>
            <person name="Ventura M."/>
        </authorList>
    </citation>
    <scope>NUCLEOTIDE SEQUENCE [LARGE SCALE GENOMIC DNA]</scope>
    <source>
        <strain evidence="1 2">487B</strain>
    </source>
</reference>
<proteinExistence type="predicted"/>
<comment type="caution">
    <text evidence="1">The sequence shown here is derived from an EMBL/GenBank/DDBJ whole genome shotgun (WGS) entry which is preliminary data.</text>
</comment>
<sequence>MNENVNYHPLRRCVICNELVEADDPTCAVCGQPACSDHAYDVGGGEWYCTDCCHGKTHPCADCDAPSHWRCKDCGKWVCENHSTFVTVQGEEFYTLFGYYCDTDLRWELAEEQAKEVTL</sequence>
<protein>
    <submittedName>
        <fullName evidence="1">Uncharacterized protein</fullName>
    </submittedName>
</protein>
<dbReference type="Proteomes" id="UP000193377">
    <property type="component" value="Unassembled WGS sequence"/>
</dbReference>
<accession>A0A1X2Z2R5</accession>
<gene>
    <name evidence="1" type="ORF">B0487_1614</name>
</gene>
<dbReference type="AlphaFoldDB" id="A0A1X2Z2R5"/>